<organism evidence="4 5">
    <name type="scientific">Bradyrhizobium canariense</name>
    <dbReference type="NCBI Taxonomy" id="255045"/>
    <lineage>
        <taxon>Bacteria</taxon>
        <taxon>Pseudomonadati</taxon>
        <taxon>Pseudomonadota</taxon>
        <taxon>Alphaproteobacteria</taxon>
        <taxon>Hyphomicrobiales</taxon>
        <taxon>Nitrobacteraceae</taxon>
        <taxon>Bradyrhizobium</taxon>
    </lineage>
</organism>
<evidence type="ECO:0000256" key="2">
    <source>
        <dbReference type="SAM" id="SignalP"/>
    </source>
</evidence>
<proteinExistence type="predicted"/>
<feature type="chain" id="PRO_5009270336" evidence="2">
    <location>
        <begin position="23"/>
        <end position="389"/>
    </location>
</feature>
<gene>
    <name evidence="4" type="ORF">SAMN05444158_7495</name>
</gene>
<dbReference type="EMBL" id="LT629750">
    <property type="protein sequence ID" value="SDT61224.1"/>
    <property type="molecule type" value="Genomic_DNA"/>
</dbReference>
<accession>A0A1H2BSX5</accession>
<reference evidence="5" key="1">
    <citation type="submission" date="2016-10" db="EMBL/GenBank/DDBJ databases">
        <authorList>
            <person name="Varghese N."/>
            <person name="Submissions S."/>
        </authorList>
    </citation>
    <scope>NUCLEOTIDE SEQUENCE [LARGE SCALE GENOMIC DNA]</scope>
    <source>
        <strain evidence="5">GAS369</strain>
    </source>
</reference>
<evidence type="ECO:0000313" key="5">
    <source>
        <dbReference type="Proteomes" id="UP000243904"/>
    </source>
</evidence>
<name>A0A1H2BSX5_9BRAD</name>
<dbReference type="InterPro" id="IPR013783">
    <property type="entry name" value="Ig-like_fold"/>
</dbReference>
<dbReference type="PANTHER" id="PTHR39198:SF1">
    <property type="entry name" value="ALPHA-GALACTOSIDASE NEW3 DOMAIN-CONTAINING PROTEIN"/>
    <property type="match status" value="1"/>
</dbReference>
<keyword evidence="1" id="KW-0472">Membrane</keyword>
<dbReference type="InterPro" id="IPR018905">
    <property type="entry name" value="A-galactase_NEW3"/>
</dbReference>
<evidence type="ECO:0000256" key="1">
    <source>
        <dbReference type="SAM" id="Phobius"/>
    </source>
</evidence>
<dbReference type="Pfam" id="PF10633">
    <property type="entry name" value="NPCBM_assoc"/>
    <property type="match status" value="1"/>
</dbReference>
<keyword evidence="2" id="KW-0732">Signal</keyword>
<dbReference type="AlphaFoldDB" id="A0A1H2BSX5"/>
<keyword evidence="1" id="KW-1133">Transmembrane helix</keyword>
<sequence>MRAVYLAPLAFAVGLIASNVHAAETPRDIKGLYLMTDYPAVTVRPGTTSNIPLRLQNYGLGPERYQLSVTGVPSGWTATLLGGGQPVAAAMPAPDASVPLQLRLDVPAKTDMTAQTITIKADGQGTNQAALPINVALAKELPAKLTVDSKLPELRGSPKSNFEYTLTIKNDSGRNLTASFAAEAPANFETSFTEAYGTQELSSIPIDAGQSKDIKLKVRPPSTIDAGHFPVKVTVKAEDASANVNLALDVVGQPQLQVSGRDGLLSARAVASQQSSIPIVVTNTGTAPAENIALAATAPTGWKVTFEPSTIDRLVPGKDSEVQALVTPSDKSLAGDYMTSINATSRGESASGQFRITVATSTVWGMAGAGVIGVALLLMLGAVARFGRR</sequence>
<feature type="signal peptide" evidence="2">
    <location>
        <begin position="1"/>
        <end position="22"/>
    </location>
</feature>
<feature type="domain" description="Alpha-galactosidase NEW3" evidence="3">
    <location>
        <begin position="273"/>
        <end position="344"/>
    </location>
</feature>
<evidence type="ECO:0000313" key="4">
    <source>
        <dbReference type="EMBL" id="SDT61224.1"/>
    </source>
</evidence>
<dbReference type="Gene3D" id="2.60.40.10">
    <property type="entry name" value="Immunoglobulins"/>
    <property type="match status" value="1"/>
</dbReference>
<dbReference type="RefSeq" id="WP_100382989.1">
    <property type="nucleotide sequence ID" value="NZ_LT629750.1"/>
</dbReference>
<protein>
    <submittedName>
        <fullName evidence="4">NPCBM-associated, NEW3 domain of alpha-galactosidase</fullName>
    </submittedName>
</protein>
<dbReference type="PANTHER" id="PTHR39198">
    <property type="entry name" value="HYPOTHETICAL MEMBRANE PROTEIN, CONSERVED"/>
    <property type="match status" value="1"/>
</dbReference>
<feature type="transmembrane region" description="Helical" evidence="1">
    <location>
        <begin position="363"/>
        <end position="384"/>
    </location>
</feature>
<keyword evidence="1" id="KW-0812">Transmembrane</keyword>
<evidence type="ECO:0000259" key="3">
    <source>
        <dbReference type="Pfam" id="PF10633"/>
    </source>
</evidence>
<keyword evidence="5" id="KW-1185">Reference proteome</keyword>
<dbReference type="Proteomes" id="UP000243904">
    <property type="component" value="Chromosome I"/>
</dbReference>